<dbReference type="InParanoid" id="A0A7R8UIY2"/>
<organism evidence="4 5">
    <name type="scientific">Hermetia illucens</name>
    <name type="common">Black soldier fly</name>
    <dbReference type="NCBI Taxonomy" id="343691"/>
    <lineage>
        <taxon>Eukaryota</taxon>
        <taxon>Metazoa</taxon>
        <taxon>Ecdysozoa</taxon>
        <taxon>Arthropoda</taxon>
        <taxon>Hexapoda</taxon>
        <taxon>Insecta</taxon>
        <taxon>Pterygota</taxon>
        <taxon>Neoptera</taxon>
        <taxon>Endopterygota</taxon>
        <taxon>Diptera</taxon>
        <taxon>Brachycera</taxon>
        <taxon>Stratiomyomorpha</taxon>
        <taxon>Stratiomyidae</taxon>
        <taxon>Hermetiinae</taxon>
        <taxon>Hermetia</taxon>
    </lineage>
</organism>
<dbReference type="Proteomes" id="UP000594454">
    <property type="component" value="Chromosome 2"/>
</dbReference>
<dbReference type="InterPro" id="IPR042769">
    <property type="entry name" value="SPATA6_fam"/>
</dbReference>
<proteinExistence type="inferred from homology"/>
<keyword evidence="5" id="KW-1185">Reference proteome</keyword>
<evidence type="ECO:0000256" key="1">
    <source>
        <dbReference type="ARBA" id="ARBA00006215"/>
    </source>
</evidence>
<dbReference type="GO" id="GO:0120212">
    <property type="term" value="C:sperm head-tail coupling apparatus"/>
    <property type="evidence" value="ECO:0007669"/>
    <property type="project" value="InterPro"/>
</dbReference>
<dbReference type="PANTHER" id="PTHR16435">
    <property type="entry name" value="SPERMATOGENESIS-ASSOCIATED PROTEIN 6 SPATA6"/>
    <property type="match status" value="1"/>
</dbReference>
<dbReference type="OrthoDB" id="5963614at2759"/>
<dbReference type="PANTHER" id="PTHR16435:SF6">
    <property type="entry name" value="IP09370P"/>
    <property type="match status" value="1"/>
</dbReference>
<dbReference type="Pfam" id="PF14909">
    <property type="entry name" value="SPATA6"/>
    <property type="match status" value="1"/>
</dbReference>
<reference evidence="4 5" key="1">
    <citation type="submission" date="2020-11" db="EMBL/GenBank/DDBJ databases">
        <authorList>
            <person name="Wallbank WR R."/>
            <person name="Pardo Diaz C."/>
            <person name="Kozak K."/>
            <person name="Martin S."/>
            <person name="Jiggins C."/>
            <person name="Moest M."/>
            <person name="Warren A I."/>
            <person name="Generalovic N T."/>
            <person name="Byers J.R.P. K."/>
            <person name="Montejo-Kovacevich G."/>
            <person name="Yen C E."/>
        </authorList>
    </citation>
    <scope>NUCLEOTIDE SEQUENCE [LARGE SCALE GENOMIC DNA]</scope>
</reference>
<comment type="similarity">
    <text evidence="1">Belongs to the SPATA6 family.</text>
</comment>
<name>A0A7R8UIY2_HERIL</name>
<evidence type="ECO:0000259" key="3">
    <source>
        <dbReference type="Pfam" id="PF14909"/>
    </source>
</evidence>
<gene>
    <name evidence="4" type="ORF">HERILL_LOCUS4506</name>
</gene>
<protein>
    <recommendedName>
        <fullName evidence="3">Spermatogenesis-associated protein 6 N-terminal domain-containing protein</fullName>
    </recommendedName>
</protein>
<evidence type="ECO:0000256" key="2">
    <source>
        <dbReference type="ARBA" id="ARBA00022553"/>
    </source>
</evidence>
<accession>A0A7R8UIY2</accession>
<feature type="domain" description="Spermatogenesis-associated protein 6 N-terminal" evidence="3">
    <location>
        <begin position="9"/>
        <end position="154"/>
    </location>
</feature>
<dbReference type="EMBL" id="LR899010">
    <property type="protein sequence ID" value="CAD7081399.1"/>
    <property type="molecule type" value="Genomic_DNA"/>
</dbReference>
<evidence type="ECO:0000313" key="5">
    <source>
        <dbReference type="Proteomes" id="UP000594454"/>
    </source>
</evidence>
<dbReference type="GO" id="GO:0007283">
    <property type="term" value="P:spermatogenesis"/>
    <property type="evidence" value="ECO:0007669"/>
    <property type="project" value="InterPro"/>
</dbReference>
<sequence>MRNRLHIKVDLELHSISCPGVWLCPSGYVEITLKTLGYFFKTGPMEPKFPLLAHESFAMEGFFKSVRTLEDLEKAIASELIEIAIWQTGRRLAYYKGSLGRILQSVASHTDCVHILRFGSCIQKQIVVQLLMNPSRNFPGVLAPKIEISGRTTVRNPGQVYSGYHRDPSEIPLNLPPVEKEEIPHEERHNQIKSLKRQRPVCHAKKMSKLATAPGCLQADGQRIEANDDQIPVCILANKIRYGDVTQRSVAY</sequence>
<dbReference type="GO" id="GO:0032027">
    <property type="term" value="F:myosin light chain binding"/>
    <property type="evidence" value="ECO:0007669"/>
    <property type="project" value="InterPro"/>
</dbReference>
<dbReference type="AlphaFoldDB" id="A0A7R8UIY2"/>
<keyword evidence="2" id="KW-0597">Phosphoprotein</keyword>
<evidence type="ECO:0000313" key="4">
    <source>
        <dbReference type="EMBL" id="CAD7081399.1"/>
    </source>
</evidence>
<dbReference type="InterPro" id="IPR032732">
    <property type="entry name" value="SPATA6_N"/>
</dbReference>